<reference evidence="3 4" key="1">
    <citation type="submission" date="2018-06" db="EMBL/GenBank/DDBJ databases">
        <title>Genomic Encyclopedia of Type Strains, Phase IV (KMG-IV): sequencing the most valuable type-strain genomes for metagenomic binning, comparative biology and taxonomic classification.</title>
        <authorList>
            <person name="Goeker M."/>
        </authorList>
    </citation>
    <scope>NUCLEOTIDE SEQUENCE [LARGE SCALE GENOMIC DNA]</scope>
    <source>
        <strain evidence="3 4">DSM 25532</strain>
    </source>
</reference>
<sequence length="475" mass="53403">MEKFTVIIPAKDRCETLSHTLEACLAHQDANFELLVSDNYSSDATPQLLEEFKARDARLRCIQPPQPLSMAAHFEYVLGQVTEGFVMILGSDDAILPSAVKRARECLAQHPTAEVLHGVPYMFFYPDFYSEDAGLIFAHLYPRQEIRSSREWLQKALNSECGAADMPMPYQMAWVHTRVFARIKQRTGSYIHSCFPDYSLAITVAATTESYVHVSPGYGVSGISGKSNGLSCSYPKASRAIESSFLTENEITTHPKLKHTRSLFVVLGDAMLRAQEARLLPEGASIAWEKVLPRACVQFYTEAWEPEQLRENIASMRTIADNFGVPKSLDGMGDSKESVRSWASQLPFLNDWHHDEWEAVLDGRLIGVRGVHEAARVIEAMLATSEAAKQEFNAANASEEDFLAWGILQQAKQAATLRKQLRDLNHESERRAAERDRAKTQLAGVRAKNEKLKAKTKEREEASKTSWLPKWLRGR</sequence>
<dbReference type="Proteomes" id="UP000253426">
    <property type="component" value="Unassembled WGS sequence"/>
</dbReference>
<dbReference type="AlphaFoldDB" id="A0A366H3U8"/>
<dbReference type="Pfam" id="PF00535">
    <property type="entry name" value="Glycos_transf_2"/>
    <property type="match status" value="1"/>
</dbReference>
<feature type="domain" description="Glycosyltransferase 2-like" evidence="2">
    <location>
        <begin position="5"/>
        <end position="121"/>
    </location>
</feature>
<evidence type="ECO:0000259" key="2">
    <source>
        <dbReference type="Pfam" id="PF00535"/>
    </source>
</evidence>
<comment type="caution">
    <text evidence="3">The sequence shown here is derived from an EMBL/GenBank/DDBJ whole genome shotgun (WGS) entry which is preliminary data.</text>
</comment>
<accession>A0A366H3U8</accession>
<dbReference type="GO" id="GO:0016740">
    <property type="term" value="F:transferase activity"/>
    <property type="evidence" value="ECO:0007669"/>
    <property type="project" value="UniProtKB-KW"/>
</dbReference>
<evidence type="ECO:0000313" key="3">
    <source>
        <dbReference type="EMBL" id="RBP36662.1"/>
    </source>
</evidence>
<dbReference type="InterPro" id="IPR001173">
    <property type="entry name" value="Glyco_trans_2-like"/>
</dbReference>
<evidence type="ECO:0000313" key="4">
    <source>
        <dbReference type="Proteomes" id="UP000253426"/>
    </source>
</evidence>
<dbReference type="PANTHER" id="PTHR43685:SF2">
    <property type="entry name" value="GLYCOSYLTRANSFERASE 2-LIKE DOMAIN-CONTAINING PROTEIN"/>
    <property type="match status" value="1"/>
</dbReference>
<dbReference type="EMBL" id="QNRR01000016">
    <property type="protein sequence ID" value="RBP36662.1"/>
    <property type="molecule type" value="Genomic_DNA"/>
</dbReference>
<dbReference type="CDD" id="cd00761">
    <property type="entry name" value="Glyco_tranf_GTA_type"/>
    <property type="match status" value="1"/>
</dbReference>
<dbReference type="RefSeq" id="WP_170157514.1">
    <property type="nucleotide sequence ID" value="NZ_QNRR01000016.1"/>
</dbReference>
<dbReference type="SUPFAM" id="SSF53448">
    <property type="entry name" value="Nucleotide-diphospho-sugar transferases"/>
    <property type="match status" value="1"/>
</dbReference>
<protein>
    <submittedName>
        <fullName evidence="3">Glycosyl transferase family 2</fullName>
    </submittedName>
</protein>
<dbReference type="Gene3D" id="3.90.550.10">
    <property type="entry name" value="Spore Coat Polysaccharide Biosynthesis Protein SpsA, Chain A"/>
    <property type="match status" value="1"/>
</dbReference>
<feature type="region of interest" description="Disordered" evidence="1">
    <location>
        <begin position="427"/>
        <end position="475"/>
    </location>
</feature>
<organism evidence="3 4">
    <name type="scientific">Roseimicrobium gellanilyticum</name>
    <dbReference type="NCBI Taxonomy" id="748857"/>
    <lineage>
        <taxon>Bacteria</taxon>
        <taxon>Pseudomonadati</taxon>
        <taxon>Verrucomicrobiota</taxon>
        <taxon>Verrucomicrobiia</taxon>
        <taxon>Verrucomicrobiales</taxon>
        <taxon>Verrucomicrobiaceae</taxon>
        <taxon>Roseimicrobium</taxon>
    </lineage>
</organism>
<feature type="compositionally biased region" description="Basic and acidic residues" evidence="1">
    <location>
        <begin position="427"/>
        <end position="439"/>
    </location>
</feature>
<dbReference type="PANTHER" id="PTHR43685">
    <property type="entry name" value="GLYCOSYLTRANSFERASE"/>
    <property type="match status" value="1"/>
</dbReference>
<dbReference type="InterPro" id="IPR050834">
    <property type="entry name" value="Glycosyltransf_2"/>
</dbReference>
<gene>
    <name evidence="3" type="ORF">DES53_116101</name>
</gene>
<feature type="compositionally biased region" description="Basic and acidic residues" evidence="1">
    <location>
        <begin position="447"/>
        <end position="463"/>
    </location>
</feature>
<proteinExistence type="predicted"/>
<keyword evidence="3" id="KW-0808">Transferase</keyword>
<keyword evidence="4" id="KW-1185">Reference proteome</keyword>
<evidence type="ECO:0000256" key="1">
    <source>
        <dbReference type="SAM" id="MobiDB-lite"/>
    </source>
</evidence>
<dbReference type="InterPro" id="IPR029044">
    <property type="entry name" value="Nucleotide-diphossugar_trans"/>
</dbReference>
<name>A0A366H3U8_9BACT</name>